<keyword evidence="2" id="KW-1185">Reference proteome</keyword>
<dbReference type="EMBL" id="QHLQ01000016">
    <property type="protein sequence ID" value="NIZ62358.1"/>
    <property type="molecule type" value="Genomic_DNA"/>
</dbReference>
<evidence type="ECO:0000313" key="2">
    <source>
        <dbReference type="Proteomes" id="UP001429564"/>
    </source>
</evidence>
<dbReference type="RefSeq" id="WP_167684981.1">
    <property type="nucleotide sequence ID" value="NZ_QHLQ01000016.1"/>
</dbReference>
<proteinExistence type="predicted"/>
<reference evidence="1 2" key="1">
    <citation type="submission" date="2018-05" db="EMBL/GenBank/DDBJ databases">
        <authorList>
            <person name="Zhang Y.-J."/>
        </authorList>
    </citation>
    <scope>NUCLEOTIDE SEQUENCE [LARGE SCALE GENOMIC DNA]</scope>
    <source>
        <strain evidence="1 2">CY04</strain>
    </source>
</reference>
<organism evidence="1 2">
    <name type="scientific">Parasedimentitalea denitrificans</name>
    <dbReference type="NCBI Taxonomy" id="2211118"/>
    <lineage>
        <taxon>Bacteria</taxon>
        <taxon>Pseudomonadati</taxon>
        <taxon>Pseudomonadota</taxon>
        <taxon>Alphaproteobacteria</taxon>
        <taxon>Rhodobacterales</taxon>
        <taxon>Paracoccaceae</taxon>
        <taxon>Parasedimentitalea</taxon>
    </lineage>
</organism>
<gene>
    <name evidence="1" type="ORF">DL239_15405</name>
</gene>
<comment type="caution">
    <text evidence="1">The sequence shown here is derived from an EMBL/GenBank/DDBJ whole genome shotgun (WGS) entry which is preliminary data.</text>
</comment>
<dbReference type="Proteomes" id="UP001429564">
    <property type="component" value="Unassembled WGS sequence"/>
</dbReference>
<name>A0ABX0WAX1_9RHOB</name>
<evidence type="ECO:0000313" key="1">
    <source>
        <dbReference type="EMBL" id="NIZ62358.1"/>
    </source>
</evidence>
<protein>
    <submittedName>
        <fullName evidence="1">Uncharacterized protein</fullName>
    </submittedName>
</protein>
<sequence>MSKQKSFEQIAANGGSLLFAAKCDWCSILPFASTVTIENGLSQSIVTTVANDWSEPELAAPKLAEIMKRCNP</sequence>
<accession>A0ABX0WAX1</accession>